<keyword evidence="2" id="KW-0479">Metal-binding</keyword>
<dbReference type="GO" id="GO:0043843">
    <property type="term" value="F:ADP-specific glucokinase activity"/>
    <property type="evidence" value="ECO:0007669"/>
    <property type="project" value="TreeGrafter"/>
</dbReference>
<dbReference type="InterPro" id="IPR007666">
    <property type="entry name" value="ADP_PFK/GK"/>
</dbReference>
<dbReference type="GO" id="GO:0046872">
    <property type="term" value="F:metal ion binding"/>
    <property type="evidence" value="ECO:0007669"/>
    <property type="project" value="UniProtKB-KW"/>
</dbReference>
<name>A0A0D8XP84_DICVI</name>
<dbReference type="Pfam" id="PF13432">
    <property type="entry name" value="TPR_16"/>
    <property type="match status" value="1"/>
</dbReference>
<proteinExistence type="predicted"/>
<dbReference type="Proteomes" id="UP000053766">
    <property type="component" value="Unassembled WGS sequence"/>
</dbReference>
<gene>
    <name evidence="6" type="ORF">DICVIV_08350</name>
</gene>
<feature type="repeat" description="TPR" evidence="5">
    <location>
        <begin position="18"/>
        <end position="51"/>
    </location>
</feature>
<keyword evidence="1" id="KW-0808">Transferase</keyword>
<dbReference type="PANTHER" id="PTHR21208">
    <property type="entry name" value="ADP-DEPENDENT GLUCOKINASE"/>
    <property type="match status" value="1"/>
</dbReference>
<sequence length="273" mass="30509">MNMIGSNHNDILSERNEIQAWCRLGLSHAENENDSKAITAFNQCLKIQPNNQEALLALSVSLANESAESEALHQLLKWLVAYQGGDPLTIQRQNGGYRSFLDPDAFKQVEERFLSVARQQSGTADAALQNALGVLYNLNKNYGRAVECIKLAIANQPDDARLWNRLGATLANGDRTPEAIAAYREALRRYPLYVRARYNLGISCLHLKSYREAVEHFVSALELQKGSSDNSPIWPTLRSAMIRMQNASDALISALDQRDVNAFKRALAQMYLT</sequence>
<evidence type="ECO:0000256" key="1">
    <source>
        <dbReference type="ARBA" id="ARBA00022679"/>
    </source>
</evidence>
<reference evidence="6 7" key="1">
    <citation type="submission" date="2013-11" db="EMBL/GenBank/DDBJ databases">
        <title>Draft genome of the bovine lungworm Dictyocaulus viviparus.</title>
        <authorList>
            <person name="Mitreva M."/>
        </authorList>
    </citation>
    <scope>NUCLEOTIDE SEQUENCE [LARGE SCALE GENOMIC DNA]</scope>
    <source>
        <strain evidence="6 7">HannoverDv2000</strain>
    </source>
</reference>
<evidence type="ECO:0000256" key="4">
    <source>
        <dbReference type="ARBA" id="ARBA00022842"/>
    </source>
</evidence>
<dbReference type="Pfam" id="PF00515">
    <property type="entry name" value="TPR_1"/>
    <property type="match status" value="1"/>
</dbReference>
<evidence type="ECO:0000313" key="6">
    <source>
        <dbReference type="EMBL" id="KJH45614.1"/>
    </source>
</evidence>
<evidence type="ECO:0000256" key="2">
    <source>
        <dbReference type="ARBA" id="ARBA00022723"/>
    </source>
</evidence>
<reference evidence="7" key="2">
    <citation type="journal article" date="2016" name="Sci. Rep.">
        <title>Dictyocaulus viviparus genome, variome and transcriptome elucidate lungworm biology and support future intervention.</title>
        <authorList>
            <person name="McNulty S.N."/>
            <person name="Strube C."/>
            <person name="Rosa B.A."/>
            <person name="Martin J.C."/>
            <person name="Tyagi R."/>
            <person name="Choi Y.J."/>
            <person name="Wang Q."/>
            <person name="Hallsworth Pepin K."/>
            <person name="Zhang X."/>
            <person name="Ozersky P."/>
            <person name="Wilson R.K."/>
            <person name="Sternberg P.W."/>
            <person name="Gasser R.B."/>
            <person name="Mitreva M."/>
        </authorList>
    </citation>
    <scope>NUCLEOTIDE SEQUENCE [LARGE SCALE GENOMIC DNA]</scope>
    <source>
        <strain evidence="7">HannoverDv2000</strain>
    </source>
</reference>
<dbReference type="GO" id="GO:0006006">
    <property type="term" value="P:glucose metabolic process"/>
    <property type="evidence" value="ECO:0007669"/>
    <property type="project" value="TreeGrafter"/>
</dbReference>
<dbReference type="EMBL" id="KN716398">
    <property type="protein sequence ID" value="KJH45614.1"/>
    <property type="molecule type" value="Genomic_DNA"/>
</dbReference>
<evidence type="ECO:0000256" key="5">
    <source>
        <dbReference type="PROSITE-ProRule" id="PRU00339"/>
    </source>
</evidence>
<evidence type="ECO:0000256" key="3">
    <source>
        <dbReference type="ARBA" id="ARBA00022777"/>
    </source>
</evidence>
<dbReference type="OrthoDB" id="10006023at2759"/>
<protein>
    <submittedName>
        <fullName evidence="6">Tetratricopeptide repeat protein</fullName>
    </submittedName>
</protein>
<dbReference type="SUPFAM" id="SSF48452">
    <property type="entry name" value="TPR-like"/>
    <property type="match status" value="1"/>
</dbReference>
<keyword evidence="4" id="KW-0460">Magnesium</keyword>
<dbReference type="Gene3D" id="1.25.40.10">
    <property type="entry name" value="Tetratricopeptide repeat domain"/>
    <property type="match status" value="1"/>
</dbReference>
<feature type="repeat" description="TPR" evidence="5">
    <location>
        <begin position="160"/>
        <end position="193"/>
    </location>
</feature>
<feature type="repeat" description="TPR" evidence="5">
    <location>
        <begin position="126"/>
        <end position="159"/>
    </location>
</feature>
<keyword evidence="7" id="KW-1185">Reference proteome</keyword>
<dbReference type="InterPro" id="IPR019734">
    <property type="entry name" value="TPR_rpt"/>
</dbReference>
<dbReference type="PROSITE" id="PS50005">
    <property type="entry name" value="TPR"/>
    <property type="match status" value="4"/>
</dbReference>
<dbReference type="Pfam" id="PF13181">
    <property type="entry name" value="TPR_8"/>
    <property type="match status" value="1"/>
</dbReference>
<dbReference type="PANTHER" id="PTHR21208:SF0">
    <property type="entry name" value="ADP-DEPENDENT GLUCOKINASE"/>
    <property type="match status" value="1"/>
</dbReference>
<dbReference type="AlphaFoldDB" id="A0A0D8XP84"/>
<feature type="repeat" description="TPR" evidence="5">
    <location>
        <begin position="194"/>
        <end position="227"/>
    </location>
</feature>
<dbReference type="SMART" id="SM00028">
    <property type="entry name" value="TPR"/>
    <property type="match status" value="4"/>
</dbReference>
<dbReference type="InterPro" id="IPR011990">
    <property type="entry name" value="TPR-like_helical_dom_sf"/>
</dbReference>
<organism evidence="6 7">
    <name type="scientific">Dictyocaulus viviparus</name>
    <name type="common">Bovine lungworm</name>
    <dbReference type="NCBI Taxonomy" id="29172"/>
    <lineage>
        <taxon>Eukaryota</taxon>
        <taxon>Metazoa</taxon>
        <taxon>Ecdysozoa</taxon>
        <taxon>Nematoda</taxon>
        <taxon>Chromadorea</taxon>
        <taxon>Rhabditida</taxon>
        <taxon>Rhabditina</taxon>
        <taxon>Rhabditomorpha</taxon>
        <taxon>Strongyloidea</taxon>
        <taxon>Metastrongylidae</taxon>
        <taxon>Dictyocaulus</taxon>
    </lineage>
</organism>
<dbReference type="STRING" id="29172.A0A0D8XP84"/>
<evidence type="ECO:0000313" key="7">
    <source>
        <dbReference type="Proteomes" id="UP000053766"/>
    </source>
</evidence>
<accession>A0A0D8XP84</accession>
<keyword evidence="3" id="KW-0418">Kinase</keyword>
<dbReference type="GO" id="GO:0005783">
    <property type="term" value="C:endoplasmic reticulum"/>
    <property type="evidence" value="ECO:0007669"/>
    <property type="project" value="TreeGrafter"/>
</dbReference>
<keyword evidence="5" id="KW-0802">TPR repeat</keyword>